<dbReference type="EMBL" id="HG994366">
    <property type="protein sequence ID" value="CAF1922069.1"/>
    <property type="molecule type" value="Genomic_DNA"/>
</dbReference>
<reference evidence="2" key="1">
    <citation type="submission" date="2021-01" db="EMBL/GenBank/DDBJ databases">
        <authorList>
            <consortium name="Genoscope - CEA"/>
            <person name="William W."/>
        </authorList>
    </citation>
    <scope>NUCLEOTIDE SEQUENCE</scope>
</reference>
<dbReference type="SUPFAM" id="SSF51430">
    <property type="entry name" value="NAD(P)-linked oxidoreductase"/>
    <property type="match status" value="1"/>
</dbReference>
<protein>
    <submittedName>
        <fullName evidence="2">(rape) hypothetical protein</fullName>
    </submittedName>
</protein>
<dbReference type="InterPro" id="IPR036812">
    <property type="entry name" value="NAD(P)_OxRdtase_dom_sf"/>
</dbReference>
<sequence length="74" mass="8451">MEKLVKDNLVRSIGVCNFTITKLNKLLAFADLIPSVCQELDEMKKRLKEIDDEAAAVREMQAKVEKDVGPQVWF</sequence>
<dbReference type="InterPro" id="IPR018170">
    <property type="entry name" value="Aldo/ket_reductase_CS"/>
</dbReference>
<dbReference type="Gene3D" id="3.20.20.100">
    <property type="entry name" value="NADP-dependent oxidoreductase domain"/>
    <property type="match status" value="1"/>
</dbReference>
<gene>
    <name evidence="2" type="ORF">DARMORV10_C02P64180.1</name>
</gene>
<proteinExistence type="predicted"/>
<dbReference type="Proteomes" id="UP001295469">
    <property type="component" value="Chromosome C02"/>
</dbReference>
<dbReference type="PROSITE" id="PS00062">
    <property type="entry name" value="ALDOKETO_REDUCTASE_2"/>
    <property type="match status" value="1"/>
</dbReference>
<organism evidence="2">
    <name type="scientific">Brassica napus</name>
    <name type="common">Rape</name>
    <dbReference type="NCBI Taxonomy" id="3708"/>
    <lineage>
        <taxon>Eukaryota</taxon>
        <taxon>Viridiplantae</taxon>
        <taxon>Streptophyta</taxon>
        <taxon>Embryophyta</taxon>
        <taxon>Tracheophyta</taxon>
        <taxon>Spermatophyta</taxon>
        <taxon>Magnoliopsida</taxon>
        <taxon>eudicotyledons</taxon>
        <taxon>Gunneridae</taxon>
        <taxon>Pentapetalae</taxon>
        <taxon>rosids</taxon>
        <taxon>malvids</taxon>
        <taxon>Brassicales</taxon>
        <taxon>Brassicaceae</taxon>
        <taxon>Brassiceae</taxon>
        <taxon>Brassica</taxon>
    </lineage>
</organism>
<evidence type="ECO:0000256" key="1">
    <source>
        <dbReference type="SAM" id="Coils"/>
    </source>
</evidence>
<accession>A0A816KXZ9</accession>
<keyword evidence="1" id="KW-0175">Coiled coil</keyword>
<feature type="coiled-coil region" evidence="1">
    <location>
        <begin position="33"/>
        <end position="60"/>
    </location>
</feature>
<dbReference type="GO" id="GO:0016491">
    <property type="term" value="F:oxidoreductase activity"/>
    <property type="evidence" value="ECO:0007669"/>
    <property type="project" value="InterPro"/>
</dbReference>
<name>A0A816KXZ9_BRANA</name>
<evidence type="ECO:0000313" key="2">
    <source>
        <dbReference type="EMBL" id="CAF1922069.1"/>
    </source>
</evidence>
<dbReference type="AlphaFoldDB" id="A0A816KXZ9"/>